<dbReference type="RefSeq" id="WP_074676154.1">
    <property type="nucleotide sequence ID" value="NZ_CBCSET010000001.1"/>
</dbReference>
<evidence type="ECO:0000313" key="2">
    <source>
        <dbReference type="EMBL" id="MDX5992385.1"/>
    </source>
</evidence>
<evidence type="ECO:0000313" key="5">
    <source>
        <dbReference type="Proteomes" id="UP001278050"/>
    </source>
</evidence>
<dbReference type="AlphaFoldDB" id="A0A1G6XUI9"/>
<keyword evidence="1" id="KW-0812">Transmembrane</keyword>
<organism evidence="3 4">
    <name type="scientific">Ectopseudomonas alcaliphila</name>
    <dbReference type="NCBI Taxonomy" id="101564"/>
    <lineage>
        <taxon>Bacteria</taxon>
        <taxon>Pseudomonadati</taxon>
        <taxon>Pseudomonadota</taxon>
        <taxon>Gammaproteobacteria</taxon>
        <taxon>Pseudomonadales</taxon>
        <taxon>Pseudomonadaceae</taxon>
        <taxon>Ectopseudomonas</taxon>
    </lineage>
</organism>
<dbReference type="Proteomes" id="UP001278050">
    <property type="component" value="Unassembled WGS sequence"/>
</dbReference>
<dbReference type="EMBL" id="FNAE01000001">
    <property type="protein sequence ID" value="SDD81800.1"/>
    <property type="molecule type" value="Genomic_DNA"/>
</dbReference>
<reference evidence="2 5" key="2">
    <citation type="submission" date="2023-11" db="EMBL/GenBank/DDBJ databases">
        <title>MicrobeMod: A computational toolkit for identifying prokaryotic methylation and restriction-modification with nanopore sequencing.</title>
        <authorList>
            <person name="Crits-Christoph A."/>
            <person name="Kang S.C."/>
            <person name="Lee H."/>
            <person name="Ostrov N."/>
        </authorList>
    </citation>
    <scope>NUCLEOTIDE SEQUENCE [LARGE SCALE GENOMIC DNA]</scope>
    <source>
        <strain evidence="2 5">ATCC BAA-571</strain>
    </source>
</reference>
<reference evidence="3 4" key="1">
    <citation type="submission" date="2016-10" db="EMBL/GenBank/DDBJ databases">
        <authorList>
            <person name="de Groot N.N."/>
        </authorList>
    </citation>
    <scope>NUCLEOTIDE SEQUENCE [LARGE SCALE GENOMIC DNA]</scope>
    <source>
        <strain evidence="3 4">JCM 10630</strain>
    </source>
</reference>
<evidence type="ECO:0000256" key="1">
    <source>
        <dbReference type="SAM" id="Phobius"/>
    </source>
</evidence>
<accession>A0A1G6XUI9</accession>
<feature type="transmembrane region" description="Helical" evidence="1">
    <location>
        <begin position="20"/>
        <end position="39"/>
    </location>
</feature>
<dbReference type="Proteomes" id="UP000182413">
    <property type="component" value="Unassembled WGS sequence"/>
</dbReference>
<evidence type="ECO:0000313" key="4">
    <source>
        <dbReference type="Proteomes" id="UP000182413"/>
    </source>
</evidence>
<sequence length="196" mass="19488">MSMMTIPLPVNPSRWDYVTASGGGLTVAFVAGSGGSITLRSPSGENVKLHYSGIGAGIGMGAKLPRFGKVDIKIKGKSVGGVGAAEAFPSDGAVFVADDLTADDLTRDDIVGPCMYVEAGGGVALGVSATAMLFGLDPKLLAAAMLANTTPAANLTISPILTRKLMQSASGALVMAGANLGIQAGIGGAVYIGALF</sequence>
<dbReference type="OrthoDB" id="7017134at2"/>
<feature type="transmembrane region" description="Helical" evidence="1">
    <location>
        <begin position="173"/>
        <end position="194"/>
    </location>
</feature>
<dbReference type="EMBL" id="JAWXXP010000001">
    <property type="protein sequence ID" value="MDX5992385.1"/>
    <property type="molecule type" value="Genomic_DNA"/>
</dbReference>
<feature type="transmembrane region" description="Helical" evidence="1">
    <location>
        <begin position="115"/>
        <end position="134"/>
    </location>
</feature>
<keyword evidence="1" id="KW-1133">Transmembrane helix</keyword>
<evidence type="ECO:0000313" key="3">
    <source>
        <dbReference type="EMBL" id="SDD81800.1"/>
    </source>
</evidence>
<name>A0A1G6XUI9_9GAMM</name>
<keyword evidence="5" id="KW-1185">Reference proteome</keyword>
<gene>
    <name evidence="3" type="ORF">SAMN05216575_1011356</name>
    <name evidence="2" type="ORF">SIM71_09995</name>
</gene>
<proteinExistence type="predicted"/>
<keyword evidence="1" id="KW-0472">Membrane</keyword>
<protein>
    <submittedName>
        <fullName evidence="3">Uncharacterized protein</fullName>
    </submittedName>
</protein>